<evidence type="ECO:0000313" key="2">
    <source>
        <dbReference type="EMBL" id="KAK3211269.1"/>
    </source>
</evidence>
<name>A0AAE0ACA9_9ROSI</name>
<gene>
    <name evidence="2" type="ORF">Dsin_015975</name>
</gene>
<dbReference type="Pfam" id="PF03101">
    <property type="entry name" value="FAR1"/>
    <property type="match status" value="1"/>
</dbReference>
<evidence type="ECO:0000259" key="1">
    <source>
        <dbReference type="Pfam" id="PF03101"/>
    </source>
</evidence>
<feature type="domain" description="FAR1" evidence="1">
    <location>
        <begin position="67"/>
        <end position="156"/>
    </location>
</feature>
<protein>
    <recommendedName>
        <fullName evidence="1">FAR1 domain-containing protein</fullName>
    </recommendedName>
</protein>
<dbReference type="EMBL" id="JANJYJ010000005">
    <property type="protein sequence ID" value="KAK3211269.1"/>
    <property type="molecule type" value="Genomic_DNA"/>
</dbReference>
<dbReference type="AlphaFoldDB" id="A0AAE0ACA9"/>
<keyword evidence="3" id="KW-1185">Reference proteome</keyword>
<dbReference type="PANTHER" id="PTHR47718">
    <property type="entry name" value="OS01G0519700 PROTEIN"/>
    <property type="match status" value="1"/>
</dbReference>
<comment type="caution">
    <text evidence="2">The sequence shown here is derived from an EMBL/GenBank/DDBJ whole genome shotgun (WGS) entry which is preliminary data.</text>
</comment>
<sequence length="236" mass="27423">MEMPVGESSVDTNDELNKFEVSPNMDYSIVDYVPYSSWDETLKETTGLRYKDVIVMKFDSVEGAKSLYHGYSRAVGFGVRLSNKIYDSEGRITNRVWVCEKEVFRDKKYMCNRNSKCRLGLQTRVGCKASFFVGIDRDTNNYSVRAFEENHCHKLVTFHEVAWVQSHRNIDTKDLSQLNATGKCCIRPRLTYEYMVNQKWGYSKIGFTQKDMYNHIDAKRQDEAFESSSHAALKFL</sequence>
<dbReference type="InterPro" id="IPR004330">
    <property type="entry name" value="FAR1_DNA_bnd_dom"/>
</dbReference>
<proteinExistence type="predicted"/>
<evidence type="ECO:0000313" key="3">
    <source>
        <dbReference type="Proteomes" id="UP001281410"/>
    </source>
</evidence>
<accession>A0AAE0ACA9</accession>
<organism evidence="2 3">
    <name type="scientific">Dipteronia sinensis</name>
    <dbReference type="NCBI Taxonomy" id="43782"/>
    <lineage>
        <taxon>Eukaryota</taxon>
        <taxon>Viridiplantae</taxon>
        <taxon>Streptophyta</taxon>
        <taxon>Embryophyta</taxon>
        <taxon>Tracheophyta</taxon>
        <taxon>Spermatophyta</taxon>
        <taxon>Magnoliopsida</taxon>
        <taxon>eudicotyledons</taxon>
        <taxon>Gunneridae</taxon>
        <taxon>Pentapetalae</taxon>
        <taxon>rosids</taxon>
        <taxon>malvids</taxon>
        <taxon>Sapindales</taxon>
        <taxon>Sapindaceae</taxon>
        <taxon>Hippocastanoideae</taxon>
        <taxon>Acereae</taxon>
        <taxon>Dipteronia</taxon>
    </lineage>
</organism>
<dbReference type="Proteomes" id="UP001281410">
    <property type="component" value="Unassembled WGS sequence"/>
</dbReference>
<reference evidence="2" key="1">
    <citation type="journal article" date="2023" name="Plant J.">
        <title>Genome sequences and population genomics provide insights into the demographic history, inbreeding, and mutation load of two 'living fossil' tree species of Dipteronia.</title>
        <authorList>
            <person name="Feng Y."/>
            <person name="Comes H.P."/>
            <person name="Chen J."/>
            <person name="Zhu S."/>
            <person name="Lu R."/>
            <person name="Zhang X."/>
            <person name="Li P."/>
            <person name="Qiu J."/>
            <person name="Olsen K.M."/>
            <person name="Qiu Y."/>
        </authorList>
    </citation>
    <scope>NUCLEOTIDE SEQUENCE</scope>
    <source>
        <strain evidence="2">NBL</strain>
    </source>
</reference>